<dbReference type="EMBL" id="LJDB01000017">
    <property type="protein sequence ID" value="ONI42217.1"/>
    <property type="molecule type" value="Genomic_DNA"/>
</dbReference>
<protein>
    <submittedName>
        <fullName evidence="1">Uncharacterized protein</fullName>
    </submittedName>
</protein>
<sequence length="113" mass="13212">MSEKVFNCGMELTLDIIGGKWKPIIIFHVGNKKVLRYGELKRLIPSISERVLSRELKELENNKILNKQTFNERVLRVEYSLTDIGEEVLPILNSLTEWGNKYNKQYKYAQIAL</sequence>
<evidence type="ECO:0000313" key="1">
    <source>
        <dbReference type="EMBL" id="ONI42217.1"/>
    </source>
</evidence>
<accession>A0ACC8XFI7</accession>
<comment type="caution">
    <text evidence="1">The sequence shown here is derived from an EMBL/GenBank/DDBJ whole genome shotgun (WGS) entry which is preliminary data.</text>
</comment>
<reference evidence="1" key="1">
    <citation type="submission" date="2016-08" db="EMBL/GenBank/DDBJ databases">
        <authorList>
            <person name="Ngugi D.K."/>
            <person name="Miyake S."/>
            <person name="Stingl U."/>
        </authorList>
    </citation>
    <scope>NUCLEOTIDE SEQUENCE</scope>
    <source>
        <strain evidence="1">SCG-B11WGA-EpuloA1</strain>
    </source>
</reference>
<gene>
    <name evidence="1" type="ORF">AN396_02195</name>
</gene>
<dbReference type="Proteomes" id="UP000188605">
    <property type="component" value="Unassembled WGS sequence"/>
</dbReference>
<proteinExistence type="predicted"/>
<name>A0ACC8XFI7_9FIRM</name>
<organism evidence="1 2">
    <name type="scientific">Candidatus Epulonipiscium fishelsonii</name>
    <dbReference type="NCBI Taxonomy" id="77094"/>
    <lineage>
        <taxon>Bacteria</taxon>
        <taxon>Bacillati</taxon>
        <taxon>Bacillota</taxon>
        <taxon>Clostridia</taxon>
        <taxon>Lachnospirales</taxon>
        <taxon>Lachnospiraceae</taxon>
        <taxon>Candidatus Epulonipiscium</taxon>
    </lineage>
</organism>
<evidence type="ECO:0000313" key="2">
    <source>
        <dbReference type="Proteomes" id="UP000188605"/>
    </source>
</evidence>
<keyword evidence="2" id="KW-1185">Reference proteome</keyword>